<name>A0A5M6I828_9PROT</name>
<dbReference type="GO" id="GO:0005886">
    <property type="term" value="C:plasma membrane"/>
    <property type="evidence" value="ECO:0007669"/>
    <property type="project" value="UniProtKB-SubCell"/>
</dbReference>
<dbReference type="EMBL" id="VWPJ01000024">
    <property type="protein sequence ID" value="KAA5604057.1"/>
    <property type="molecule type" value="Genomic_DNA"/>
</dbReference>
<organism evidence="8 9">
    <name type="scientific">Roseospira marina</name>
    <dbReference type="NCBI Taxonomy" id="140057"/>
    <lineage>
        <taxon>Bacteria</taxon>
        <taxon>Pseudomonadati</taxon>
        <taxon>Pseudomonadota</taxon>
        <taxon>Alphaproteobacteria</taxon>
        <taxon>Rhodospirillales</taxon>
        <taxon>Rhodospirillaceae</taxon>
        <taxon>Roseospira</taxon>
    </lineage>
</organism>
<reference evidence="8 9" key="1">
    <citation type="submission" date="2019-09" db="EMBL/GenBank/DDBJ databases">
        <title>Genome sequence of Roseospira marina, one of the more divergent members of the non-sulfur purple photosynthetic bacterial family, the Rhodospirillaceae.</title>
        <authorList>
            <person name="Meyer T."/>
            <person name="Kyndt J."/>
        </authorList>
    </citation>
    <scope>NUCLEOTIDE SEQUENCE [LARGE SCALE GENOMIC DNA]</scope>
    <source>
        <strain evidence="8 9">DSM 15113</strain>
    </source>
</reference>
<evidence type="ECO:0000256" key="3">
    <source>
        <dbReference type="ARBA" id="ARBA00022692"/>
    </source>
</evidence>
<feature type="transmembrane region" description="Helical" evidence="7">
    <location>
        <begin position="119"/>
        <end position="144"/>
    </location>
</feature>
<feature type="transmembrane region" description="Helical" evidence="7">
    <location>
        <begin position="187"/>
        <end position="208"/>
    </location>
</feature>
<sequence length="464" mass="49133">MHASVGSVVTQMGSMGPESQKSRGLGPVRSAWLFDDRLKKLFANAGILLGGKGLNAVFSLAAMAVAARALGTEAFGVLILIHAFIQTMGDIAKFQSWQAVLRYGTGPVMEGQVETVQRLLRFTVVLDGLGAVLGIGLAMALSWWVGPHLGWSDDLQPGVMVYATSILFMVSATPTGVLRLVDRFDLLSVQSTLGSVVRLAAGLVAWGMDAGTGGFLVAWYLGTTVAGLSLFYAAWREVKGRGLLDGFRWWGGPWTADFPRIWSFVWSTNLNASLGLISNHLSTLAVGGLLGPSDAALFRVARQVGTALSKPAKLLVPAIYPELAKLSTEGAIQTMRSLVGRAALLAGAGASLSLLVAWLGGEWLLGLVLGPDFVAAYPVMLWLVAAGVVSIAAFPLEPVLISGGEAGTALRARLWSSALYIPVLLLLVHQFGLIGAGWARLFATVITLIAFLLPVLRWFRARVA</sequence>
<dbReference type="PANTHER" id="PTHR30250:SF31">
    <property type="entry name" value="INNER MEMBRANE PROTEIN YGHQ"/>
    <property type="match status" value="1"/>
</dbReference>
<dbReference type="PANTHER" id="PTHR30250">
    <property type="entry name" value="PST FAMILY PREDICTED COLANIC ACID TRANSPORTER"/>
    <property type="match status" value="1"/>
</dbReference>
<feature type="transmembrane region" description="Helical" evidence="7">
    <location>
        <begin position="56"/>
        <end position="85"/>
    </location>
</feature>
<keyword evidence="3 7" id="KW-0812">Transmembrane</keyword>
<dbReference type="InterPro" id="IPR002797">
    <property type="entry name" value="Polysacc_synth"/>
</dbReference>
<feature type="transmembrane region" description="Helical" evidence="7">
    <location>
        <begin position="438"/>
        <end position="459"/>
    </location>
</feature>
<evidence type="ECO:0000256" key="6">
    <source>
        <dbReference type="SAM" id="MobiDB-lite"/>
    </source>
</evidence>
<gene>
    <name evidence="8" type="ORF">F1188_17860</name>
</gene>
<feature type="transmembrane region" description="Helical" evidence="7">
    <location>
        <begin position="214"/>
        <end position="235"/>
    </location>
</feature>
<evidence type="ECO:0000256" key="2">
    <source>
        <dbReference type="ARBA" id="ARBA00022475"/>
    </source>
</evidence>
<evidence type="ECO:0000256" key="5">
    <source>
        <dbReference type="ARBA" id="ARBA00023136"/>
    </source>
</evidence>
<evidence type="ECO:0000313" key="9">
    <source>
        <dbReference type="Proteomes" id="UP000324065"/>
    </source>
</evidence>
<keyword evidence="9" id="KW-1185">Reference proteome</keyword>
<keyword evidence="4 7" id="KW-1133">Transmembrane helix</keyword>
<evidence type="ECO:0000313" key="8">
    <source>
        <dbReference type="EMBL" id="KAA5604057.1"/>
    </source>
</evidence>
<dbReference type="Proteomes" id="UP000324065">
    <property type="component" value="Unassembled WGS sequence"/>
</dbReference>
<dbReference type="OrthoDB" id="493991at2"/>
<protein>
    <submittedName>
        <fullName evidence="8">Lipopolysaccharide biosynthesis protein</fullName>
    </submittedName>
</protein>
<feature type="region of interest" description="Disordered" evidence="6">
    <location>
        <begin position="1"/>
        <end position="25"/>
    </location>
</feature>
<feature type="transmembrane region" description="Helical" evidence="7">
    <location>
        <begin position="159"/>
        <end position="180"/>
    </location>
</feature>
<feature type="transmembrane region" description="Helical" evidence="7">
    <location>
        <begin position="338"/>
        <end position="359"/>
    </location>
</feature>
<comment type="subcellular location">
    <subcellularLocation>
        <location evidence="1">Cell membrane</location>
        <topology evidence="1">Multi-pass membrane protein</topology>
    </subcellularLocation>
</comment>
<accession>A0A5M6I828</accession>
<evidence type="ECO:0000256" key="7">
    <source>
        <dbReference type="SAM" id="Phobius"/>
    </source>
</evidence>
<feature type="compositionally biased region" description="Polar residues" evidence="6">
    <location>
        <begin position="7"/>
        <end position="19"/>
    </location>
</feature>
<dbReference type="InterPro" id="IPR050833">
    <property type="entry name" value="Poly_Biosynth_Transport"/>
</dbReference>
<comment type="caution">
    <text evidence="8">The sequence shown here is derived from an EMBL/GenBank/DDBJ whole genome shotgun (WGS) entry which is preliminary data.</text>
</comment>
<keyword evidence="2" id="KW-1003">Cell membrane</keyword>
<dbReference type="Pfam" id="PF01943">
    <property type="entry name" value="Polysacc_synt"/>
    <property type="match status" value="1"/>
</dbReference>
<feature type="transmembrane region" description="Helical" evidence="7">
    <location>
        <begin position="412"/>
        <end position="432"/>
    </location>
</feature>
<evidence type="ECO:0000256" key="4">
    <source>
        <dbReference type="ARBA" id="ARBA00022989"/>
    </source>
</evidence>
<dbReference type="AlphaFoldDB" id="A0A5M6I828"/>
<proteinExistence type="predicted"/>
<keyword evidence="5 7" id="KW-0472">Membrane</keyword>
<feature type="transmembrane region" description="Helical" evidence="7">
    <location>
        <begin position="379"/>
        <end position="400"/>
    </location>
</feature>
<evidence type="ECO:0000256" key="1">
    <source>
        <dbReference type="ARBA" id="ARBA00004651"/>
    </source>
</evidence>